<organism evidence="1 2">
    <name type="scientific">Brassica cretica</name>
    <name type="common">Mustard</name>
    <dbReference type="NCBI Taxonomy" id="69181"/>
    <lineage>
        <taxon>Eukaryota</taxon>
        <taxon>Viridiplantae</taxon>
        <taxon>Streptophyta</taxon>
        <taxon>Embryophyta</taxon>
        <taxon>Tracheophyta</taxon>
        <taxon>Spermatophyta</taxon>
        <taxon>Magnoliopsida</taxon>
        <taxon>eudicotyledons</taxon>
        <taxon>Gunneridae</taxon>
        <taxon>Pentapetalae</taxon>
        <taxon>rosids</taxon>
        <taxon>malvids</taxon>
        <taxon>Brassicales</taxon>
        <taxon>Brassicaceae</taxon>
        <taxon>Brassiceae</taxon>
        <taxon>Brassica</taxon>
    </lineage>
</organism>
<gene>
    <name evidence="1" type="ORF">F2Q68_00019286</name>
</gene>
<accession>A0A8S9G120</accession>
<evidence type="ECO:0000313" key="2">
    <source>
        <dbReference type="Proteomes" id="UP000712281"/>
    </source>
</evidence>
<comment type="caution">
    <text evidence="1">The sequence shown here is derived from an EMBL/GenBank/DDBJ whole genome shotgun (WGS) entry which is preliminary data.</text>
</comment>
<dbReference type="SUPFAM" id="SSF56112">
    <property type="entry name" value="Protein kinase-like (PK-like)"/>
    <property type="match status" value="1"/>
</dbReference>
<dbReference type="EMBL" id="QGKW02002228">
    <property type="protein sequence ID" value="KAF2539925.1"/>
    <property type="molecule type" value="Genomic_DNA"/>
</dbReference>
<name>A0A8S9G120_BRACR</name>
<dbReference type="InterPro" id="IPR011009">
    <property type="entry name" value="Kinase-like_dom_sf"/>
</dbReference>
<dbReference type="Proteomes" id="UP000712281">
    <property type="component" value="Unassembled WGS sequence"/>
</dbReference>
<dbReference type="AlphaFoldDB" id="A0A8S9G120"/>
<proteinExistence type="predicted"/>
<protein>
    <submittedName>
        <fullName evidence="1">Uncharacterized protein</fullName>
    </submittedName>
</protein>
<sequence>MVQLAAAAGRSRRIIGDYGVGRQIGSSSFSVVWEGRHLVDGTVVAIKEVSMARLSKKLSRDSWFDSMVVHVVVAQTVKPSDSWVTKFGNIIWWPFSWSTSISSKNLHWSKSYMGEEWKHFSDCSFAAMIWHPSIKLSEMKLVHAPDFSERAVEKVTEKNRCVTKRRPTTKKLAMYEKALGASTATAVKLVAKKDELAPTLNIEQARLRKTWEKERRATTSCFSSRSRDSWFDSMVVHEVVAQTVKPSDSWVTKVKSAFQRDCSFAAMIWHPSIKLSEMKLVHAPDFSERAVEKVTEKNRCVTKLRPATKKLAKYEKALGASTATTVKLVAKKDELAPTLNIEQARLRKTQEKEVALAKQYI</sequence>
<dbReference type="Gene3D" id="3.30.200.20">
    <property type="entry name" value="Phosphorylase Kinase, domain 1"/>
    <property type="match status" value="1"/>
</dbReference>
<reference evidence="1" key="1">
    <citation type="submission" date="2019-12" db="EMBL/GenBank/DDBJ databases">
        <title>Genome sequencing and annotation of Brassica cretica.</title>
        <authorList>
            <person name="Studholme D.J."/>
            <person name="Sarris P.F."/>
        </authorList>
    </citation>
    <scope>NUCLEOTIDE SEQUENCE</scope>
    <source>
        <strain evidence="1">PFS-001/15</strain>
        <tissue evidence="1">Leaf</tissue>
    </source>
</reference>
<evidence type="ECO:0000313" key="1">
    <source>
        <dbReference type="EMBL" id="KAF2539925.1"/>
    </source>
</evidence>